<feature type="transmembrane region" description="Helical" evidence="1">
    <location>
        <begin position="6"/>
        <end position="21"/>
    </location>
</feature>
<reference evidence="3" key="1">
    <citation type="submission" date="2016-10" db="EMBL/GenBank/DDBJ databases">
        <authorList>
            <person name="Varghese N."/>
            <person name="Submissions S."/>
        </authorList>
    </citation>
    <scope>NUCLEOTIDE SEQUENCE [LARGE SCALE GENOMIC DNA]</scope>
    <source>
        <strain evidence="3">DSM 16108</strain>
    </source>
</reference>
<evidence type="ECO:0000256" key="1">
    <source>
        <dbReference type="SAM" id="Phobius"/>
    </source>
</evidence>
<protein>
    <recommendedName>
        <fullName evidence="4">DUF5673 domain-containing protein</fullName>
    </recommendedName>
</protein>
<name>A0A1I3V341_9LACT</name>
<keyword evidence="1" id="KW-0812">Transmembrane</keyword>
<evidence type="ECO:0000313" key="2">
    <source>
        <dbReference type="EMBL" id="SFJ89399.1"/>
    </source>
</evidence>
<dbReference type="EMBL" id="FOSJ01000002">
    <property type="protein sequence ID" value="SFJ89399.1"/>
    <property type="molecule type" value="Genomic_DNA"/>
</dbReference>
<dbReference type="OrthoDB" id="2168733at2"/>
<dbReference type="Proteomes" id="UP000199589">
    <property type="component" value="Unassembled WGS sequence"/>
</dbReference>
<dbReference type="AlphaFoldDB" id="A0A1I3V341"/>
<gene>
    <name evidence="2" type="ORF">SAMN04488569_10028</name>
</gene>
<feature type="transmembrane region" description="Helical" evidence="1">
    <location>
        <begin position="33"/>
        <end position="53"/>
    </location>
</feature>
<keyword evidence="1" id="KW-1133">Transmembrane helix</keyword>
<accession>A0A1I3V341</accession>
<keyword evidence="1" id="KW-0472">Membrane</keyword>
<evidence type="ECO:0000313" key="3">
    <source>
        <dbReference type="Proteomes" id="UP000199589"/>
    </source>
</evidence>
<organism evidence="2 3">
    <name type="scientific">Marinilactibacillus piezotolerans</name>
    <dbReference type="NCBI Taxonomy" id="258723"/>
    <lineage>
        <taxon>Bacteria</taxon>
        <taxon>Bacillati</taxon>
        <taxon>Bacillota</taxon>
        <taxon>Bacilli</taxon>
        <taxon>Lactobacillales</taxon>
        <taxon>Carnobacteriaceae</taxon>
        <taxon>Marinilactibacillus</taxon>
    </lineage>
</organism>
<dbReference type="RefSeq" id="WP_072694947.1">
    <property type="nucleotide sequence ID" value="NZ_FOSJ01000002.1"/>
</dbReference>
<evidence type="ECO:0008006" key="4">
    <source>
        <dbReference type="Google" id="ProtNLM"/>
    </source>
</evidence>
<proteinExistence type="predicted"/>
<keyword evidence="3" id="KW-1185">Reference proteome</keyword>
<sequence>MDTIFMLIFFILFASAIYKMINQIRTIVIRQQVTSLMKCLQPLIILLFLAISWFGSAPFLGYILSLTAAVMLILSLYNKGFTKDGIIPNMPGSYLHGLLSRKFSFEKTSDWLMIEKKNKIKVRFTNNHYKSVYYIDFPLAEKENVIQFVELHNEIIDIEPYK</sequence>